<dbReference type="OrthoDB" id="258392at2759"/>
<keyword evidence="4 8" id="KW-0732">Signal</keyword>
<protein>
    <recommendedName>
        <fullName evidence="3">acid phosphatase</fullName>
        <ecNumber evidence="3">3.1.3.2</ecNumber>
    </recommendedName>
</protein>
<feature type="chain" id="PRO_5035453382" description="acid phosphatase" evidence="8">
    <location>
        <begin position="30"/>
        <end position="467"/>
    </location>
</feature>
<evidence type="ECO:0000256" key="8">
    <source>
        <dbReference type="SAM" id="SignalP"/>
    </source>
</evidence>
<accession>A0A7I4Y568</accession>
<evidence type="ECO:0000256" key="4">
    <source>
        <dbReference type="ARBA" id="ARBA00022729"/>
    </source>
</evidence>
<evidence type="ECO:0000256" key="1">
    <source>
        <dbReference type="ARBA" id="ARBA00000032"/>
    </source>
</evidence>
<dbReference type="GO" id="GO:0003993">
    <property type="term" value="F:acid phosphatase activity"/>
    <property type="evidence" value="ECO:0007669"/>
    <property type="project" value="UniProtKB-EC"/>
</dbReference>
<dbReference type="PANTHER" id="PTHR11567:SF211">
    <property type="entry name" value="PROSTATIC ACID PHOSPHATASE"/>
    <property type="match status" value="1"/>
</dbReference>
<evidence type="ECO:0000256" key="7">
    <source>
        <dbReference type="ARBA" id="ARBA00023180"/>
    </source>
</evidence>
<evidence type="ECO:0000256" key="2">
    <source>
        <dbReference type="ARBA" id="ARBA00005375"/>
    </source>
</evidence>
<evidence type="ECO:0000313" key="9">
    <source>
        <dbReference type="Proteomes" id="UP000025227"/>
    </source>
</evidence>
<dbReference type="CDD" id="cd07061">
    <property type="entry name" value="HP_HAP_like"/>
    <property type="match status" value="1"/>
</dbReference>
<keyword evidence="6" id="KW-1015">Disulfide bond</keyword>
<name>A0A7I4Y568_HAECO</name>
<keyword evidence="5" id="KW-0378">Hydrolase</keyword>
<dbReference type="InterPro" id="IPR033379">
    <property type="entry name" value="Acid_Pase_AS"/>
</dbReference>
<evidence type="ECO:0000256" key="3">
    <source>
        <dbReference type="ARBA" id="ARBA00012646"/>
    </source>
</evidence>
<comment type="similarity">
    <text evidence="2">Belongs to the histidine acid phosphatase family.</text>
</comment>
<evidence type="ECO:0000256" key="5">
    <source>
        <dbReference type="ARBA" id="ARBA00022801"/>
    </source>
</evidence>
<dbReference type="SUPFAM" id="SSF53254">
    <property type="entry name" value="Phosphoglycerate mutase-like"/>
    <property type="match status" value="1"/>
</dbReference>
<feature type="signal peptide" evidence="8">
    <location>
        <begin position="1"/>
        <end position="29"/>
    </location>
</feature>
<dbReference type="AlphaFoldDB" id="A0A7I4Y568"/>
<dbReference type="WBParaSite" id="HCON_00054660-00001">
    <property type="protein sequence ID" value="HCON_00054660-00001"/>
    <property type="gene ID" value="HCON_00054660"/>
</dbReference>
<dbReference type="InterPro" id="IPR000560">
    <property type="entry name" value="His_Pase_clade-2"/>
</dbReference>
<comment type="catalytic activity">
    <reaction evidence="1">
        <text>a phosphate monoester + H2O = an alcohol + phosphate</text>
        <dbReference type="Rhea" id="RHEA:15017"/>
        <dbReference type="ChEBI" id="CHEBI:15377"/>
        <dbReference type="ChEBI" id="CHEBI:30879"/>
        <dbReference type="ChEBI" id="CHEBI:43474"/>
        <dbReference type="ChEBI" id="CHEBI:67140"/>
        <dbReference type="EC" id="3.1.3.2"/>
    </reaction>
</comment>
<dbReference type="PROSITE" id="PS00616">
    <property type="entry name" value="HIS_ACID_PHOSPHAT_1"/>
    <property type="match status" value="1"/>
</dbReference>
<sequence length="467" mass="53683">SFQGSMSTFQKFITISIISLTLFCTRTTGQESATDGDMELILVQAVWRHGDRSPTKTFPTDPFQEKDWTFGGGGFGQLSPIGMKQHLNFGKLLRRIYVDEMKFLSKKYSSKEIYIRSTDRNRTLLSAMSNLLGMYGQNDGSADPEHDYPAEEGWPIGFVPVPIHTVENHIDYVLNPDADCERQGQLWEMAKTSPEVSAFMNRRDVVALLEKLTKETGTKVTIDNLWIIRDSLLIEQAHKNQTLRKLNKWFSDALFKEMTRINNKVQIYENGIYNGTLMMNNLDIGNEIQKIRGGSLVNDMYMHMNIKLQCMNKISNDCKWINGLKYYAYSAHDTTVYAFFSIFGIQTKVISTCGYPDYSAGAFVELWLNRTDKEPYFKMRYHQNDGNVTLYPVTHLIDACDGRKYCNLNVFKAAADRSRSDIPMIELCKIDPRLPPRSSSSLWTFSSTALMTILWTWISTWHHHHAY</sequence>
<dbReference type="Gene3D" id="3.40.50.1240">
    <property type="entry name" value="Phosphoglycerate mutase-like"/>
    <property type="match status" value="1"/>
</dbReference>
<organism evidence="9 10">
    <name type="scientific">Haemonchus contortus</name>
    <name type="common">Barber pole worm</name>
    <dbReference type="NCBI Taxonomy" id="6289"/>
    <lineage>
        <taxon>Eukaryota</taxon>
        <taxon>Metazoa</taxon>
        <taxon>Ecdysozoa</taxon>
        <taxon>Nematoda</taxon>
        <taxon>Chromadorea</taxon>
        <taxon>Rhabditida</taxon>
        <taxon>Rhabditina</taxon>
        <taxon>Rhabditomorpha</taxon>
        <taxon>Strongyloidea</taxon>
        <taxon>Trichostrongylidae</taxon>
        <taxon>Haemonchus</taxon>
    </lineage>
</organism>
<dbReference type="InterPro" id="IPR050645">
    <property type="entry name" value="Histidine_acid_phosphatase"/>
</dbReference>
<proteinExistence type="inferred from homology"/>
<dbReference type="Pfam" id="PF00328">
    <property type="entry name" value="His_Phos_2"/>
    <property type="match status" value="1"/>
</dbReference>
<keyword evidence="7" id="KW-0325">Glycoprotein</keyword>
<dbReference type="Proteomes" id="UP000025227">
    <property type="component" value="Unplaced"/>
</dbReference>
<evidence type="ECO:0000256" key="6">
    <source>
        <dbReference type="ARBA" id="ARBA00023157"/>
    </source>
</evidence>
<dbReference type="EC" id="3.1.3.2" evidence="3"/>
<evidence type="ECO:0000313" key="10">
    <source>
        <dbReference type="WBParaSite" id="HCON_00054660-00001"/>
    </source>
</evidence>
<keyword evidence="9" id="KW-1185">Reference proteome</keyword>
<dbReference type="InterPro" id="IPR029033">
    <property type="entry name" value="His_PPase_superfam"/>
</dbReference>
<dbReference type="PANTHER" id="PTHR11567">
    <property type="entry name" value="ACID PHOSPHATASE-RELATED"/>
    <property type="match status" value="1"/>
</dbReference>
<reference evidence="10" key="1">
    <citation type="submission" date="2020-12" db="UniProtKB">
        <authorList>
            <consortium name="WormBaseParasite"/>
        </authorList>
    </citation>
    <scope>IDENTIFICATION</scope>
    <source>
        <strain evidence="10">MHco3</strain>
    </source>
</reference>